<protein>
    <recommendedName>
        <fullName evidence="5">NAC domain-containing protein</fullName>
    </recommendedName>
</protein>
<keyword evidence="1" id="KW-0805">Transcription regulation</keyword>
<dbReference type="AlphaFoldDB" id="A0A2G9FZB5"/>
<evidence type="ECO:0000259" key="5">
    <source>
        <dbReference type="PROSITE" id="PS51005"/>
    </source>
</evidence>
<dbReference type="PANTHER" id="PTHR31719">
    <property type="entry name" value="NAC TRANSCRIPTION FACTOR 56"/>
    <property type="match status" value="1"/>
</dbReference>
<keyword evidence="3" id="KW-0804">Transcription</keyword>
<feature type="domain" description="NAC" evidence="5">
    <location>
        <begin position="9"/>
        <end position="161"/>
    </location>
</feature>
<evidence type="ECO:0000256" key="2">
    <source>
        <dbReference type="ARBA" id="ARBA00023125"/>
    </source>
</evidence>
<sequence>MGDMKKTMLPPGFQFDPTDEELIVHFLCRRAASLPCYPNIIPDLDFYAADPSELNEKVFSSKKEWYFFSRLKQNRFTQKGFWKEIGFSQPIFTTNGNEVGIKKYLVFNSINGDGAAPEAQKSWTMEEYHLLQSGILPKRTSQNIGENQDLSEWVLCRVHDQEILVDAQEKNYNDVPCSSDDGVELSYLDEIFFSMDDEQDEITFPS</sequence>
<dbReference type="STRING" id="429701.A0A2G9FZB5"/>
<evidence type="ECO:0000256" key="4">
    <source>
        <dbReference type="ARBA" id="ARBA00023242"/>
    </source>
</evidence>
<reference evidence="7" key="1">
    <citation type="journal article" date="2018" name="Gigascience">
        <title>Genome assembly of the Pink Ipe (Handroanthus impetiginosus, Bignoniaceae), a highly valued, ecologically keystone Neotropical timber forest tree.</title>
        <authorList>
            <person name="Silva-Junior O.B."/>
            <person name="Grattapaglia D."/>
            <person name="Novaes E."/>
            <person name="Collevatti R.G."/>
        </authorList>
    </citation>
    <scope>NUCLEOTIDE SEQUENCE [LARGE SCALE GENOMIC DNA]</scope>
    <source>
        <strain evidence="7">cv. UFG-1</strain>
    </source>
</reference>
<proteinExistence type="predicted"/>
<dbReference type="PANTHER" id="PTHR31719:SF181">
    <property type="entry name" value="NAC DOMAIN-CONTAINING PROTEIN 104-LIKE"/>
    <property type="match status" value="1"/>
</dbReference>
<evidence type="ECO:0000256" key="3">
    <source>
        <dbReference type="ARBA" id="ARBA00023163"/>
    </source>
</evidence>
<accession>A0A2G9FZB5</accession>
<keyword evidence="2" id="KW-0238">DNA-binding</keyword>
<dbReference type="GO" id="GO:0006355">
    <property type="term" value="P:regulation of DNA-templated transcription"/>
    <property type="evidence" value="ECO:0007669"/>
    <property type="project" value="InterPro"/>
</dbReference>
<dbReference type="PROSITE" id="PS51005">
    <property type="entry name" value="NAC"/>
    <property type="match status" value="1"/>
</dbReference>
<dbReference type="Pfam" id="PF02365">
    <property type="entry name" value="NAM"/>
    <property type="match status" value="1"/>
</dbReference>
<dbReference type="OrthoDB" id="1877845at2759"/>
<dbReference type="Gene3D" id="2.170.150.80">
    <property type="entry name" value="NAC domain"/>
    <property type="match status" value="1"/>
</dbReference>
<dbReference type="Proteomes" id="UP000231279">
    <property type="component" value="Unassembled WGS sequence"/>
</dbReference>
<dbReference type="SUPFAM" id="SSF101941">
    <property type="entry name" value="NAC domain"/>
    <property type="match status" value="1"/>
</dbReference>
<evidence type="ECO:0000313" key="7">
    <source>
        <dbReference type="Proteomes" id="UP000231279"/>
    </source>
</evidence>
<keyword evidence="4" id="KW-0539">Nucleus</keyword>
<evidence type="ECO:0000313" key="6">
    <source>
        <dbReference type="EMBL" id="PIM98281.1"/>
    </source>
</evidence>
<comment type="caution">
    <text evidence="6">The sequence shown here is derived from an EMBL/GenBank/DDBJ whole genome shotgun (WGS) entry which is preliminary data.</text>
</comment>
<dbReference type="InterPro" id="IPR036093">
    <property type="entry name" value="NAC_dom_sf"/>
</dbReference>
<organism evidence="6 7">
    <name type="scientific">Handroanthus impetiginosus</name>
    <dbReference type="NCBI Taxonomy" id="429701"/>
    <lineage>
        <taxon>Eukaryota</taxon>
        <taxon>Viridiplantae</taxon>
        <taxon>Streptophyta</taxon>
        <taxon>Embryophyta</taxon>
        <taxon>Tracheophyta</taxon>
        <taxon>Spermatophyta</taxon>
        <taxon>Magnoliopsida</taxon>
        <taxon>eudicotyledons</taxon>
        <taxon>Gunneridae</taxon>
        <taxon>Pentapetalae</taxon>
        <taxon>asterids</taxon>
        <taxon>lamiids</taxon>
        <taxon>Lamiales</taxon>
        <taxon>Bignoniaceae</taxon>
        <taxon>Crescentiina</taxon>
        <taxon>Tabebuia alliance</taxon>
        <taxon>Handroanthus</taxon>
    </lineage>
</organism>
<dbReference type="EMBL" id="NKXS01008553">
    <property type="protein sequence ID" value="PIM98281.1"/>
    <property type="molecule type" value="Genomic_DNA"/>
</dbReference>
<dbReference type="InterPro" id="IPR003441">
    <property type="entry name" value="NAC-dom"/>
</dbReference>
<gene>
    <name evidence="6" type="ORF">CDL12_29242</name>
</gene>
<dbReference type="GO" id="GO:0003677">
    <property type="term" value="F:DNA binding"/>
    <property type="evidence" value="ECO:0007669"/>
    <property type="project" value="UniProtKB-KW"/>
</dbReference>
<evidence type="ECO:0000256" key="1">
    <source>
        <dbReference type="ARBA" id="ARBA00023015"/>
    </source>
</evidence>
<name>A0A2G9FZB5_9LAMI</name>
<dbReference type="GO" id="GO:0048731">
    <property type="term" value="P:system development"/>
    <property type="evidence" value="ECO:0007669"/>
    <property type="project" value="TreeGrafter"/>
</dbReference>
<keyword evidence="7" id="KW-1185">Reference proteome</keyword>